<keyword evidence="8" id="KW-0915">Sodium</keyword>
<dbReference type="GO" id="GO:0005886">
    <property type="term" value="C:plasma membrane"/>
    <property type="evidence" value="ECO:0007669"/>
    <property type="project" value="TreeGrafter"/>
</dbReference>
<evidence type="ECO:0000256" key="8">
    <source>
        <dbReference type="PIRSR" id="PIRSR600175-1"/>
    </source>
</evidence>
<evidence type="ECO:0000256" key="2">
    <source>
        <dbReference type="ARBA" id="ARBA00006459"/>
    </source>
</evidence>
<dbReference type="EMBL" id="CAJOBZ010000001">
    <property type="protein sequence ID" value="CAF4747616.1"/>
    <property type="molecule type" value="Genomic_DNA"/>
</dbReference>
<dbReference type="PANTHER" id="PTHR11616:SF240">
    <property type="entry name" value="BLOATED TUBULES, ISOFORM B-RELATED"/>
    <property type="match status" value="1"/>
</dbReference>
<feature type="transmembrane region" description="Helical" evidence="9">
    <location>
        <begin position="266"/>
        <end position="289"/>
    </location>
</feature>
<evidence type="ECO:0000313" key="10">
    <source>
        <dbReference type="EMBL" id="CAF4747616.1"/>
    </source>
</evidence>
<keyword evidence="4 9" id="KW-0812">Transmembrane</keyword>
<feature type="binding site" evidence="8">
    <location>
        <position position="275"/>
    </location>
    <ligand>
        <name>Na(+)</name>
        <dbReference type="ChEBI" id="CHEBI:29101"/>
        <label>1</label>
    </ligand>
</feature>
<comment type="subcellular location">
    <subcellularLocation>
        <location evidence="1">Membrane</location>
        <topology evidence="1">Multi-pass membrane protein</topology>
    </subcellularLocation>
</comment>
<feature type="transmembrane region" description="Helical" evidence="9">
    <location>
        <begin position="40"/>
        <end position="61"/>
    </location>
</feature>
<dbReference type="PANTHER" id="PTHR11616">
    <property type="entry name" value="SODIUM/CHLORIDE DEPENDENT TRANSPORTER"/>
    <property type="match status" value="1"/>
</dbReference>
<name>A0A821L8Y5_9NEOP</name>
<feature type="transmembrane region" description="Helical" evidence="9">
    <location>
        <begin position="236"/>
        <end position="254"/>
    </location>
</feature>
<accession>A0A821L8Y5</accession>
<evidence type="ECO:0000256" key="9">
    <source>
        <dbReference type="SAM" id="Phobius"/>
    </source>
</evidence>
<evidence type="ECO:0000256" key="7">
    <source>
        <dbReference type="ARBA" id="ARBA00023136"/>
    </source>
</evidence>
<sequence>MFLKFKIWKARARSYLGILALSFSLNTTWRIPRDAFHYGGLTFALLVTIALVMVALPVVLLQLSMGQLSQQDPVGVWTAVPLFKGVGYLRLLITYTASICVIIYLAMSATIFLYTINNSIPFGVCTDLLDIAGQEPEVVNYNATLCFNETFFSPIHEKPEYYIALSLLIVFIWLLFPFILYRPVKSLRVIFYVLGPTAPILWIIILSAAGDKTSLSWFSKRDDWVNLLRPHIWNKAIAQALITAHVAGGFLISSGDSIFVTSDVEWTSLSLVGSNIITAWFGLIIWFALGDSEAGNDVFAVLIRTYNSTIEKNLSTVWPILIFATLFLSGLISIVSLLYPLYDRFRRIQGVKWRYISIGSSLVGSGLAIALLLDHNALIVLEDTVLPFLVNFTTIIEISAFVFVYGWNLLLHDIEFLTGRELLRFWVWGLCSVPGIIAPILIWWYTTHYLTAPQWTQAPWAATGLTAATAITIIIIISFAIYSVARQVQYDTISKMKSSIRPSRHWGPRDPIAHYYWLMRRDEADPHAPRSRYHRRNLGQFSGTSSVLSIPKSQEISDVPKEVKRRSNSDDWLYSYRKEYLAELFEMHYPTRRRSKSLDWPKPIDKVKTNSRTSTDDSVIIVENNVTSKC</sequence>
<keyword evidence="6 9" id="KW-1133">Transmembrane helix</keyword>
<dbReference type="InterPro" id="IPR037272">
    <property type="entry name" value="SNS_sf"/>
</dbReference>
<feature type="transmembrane region" description="Helical" evidence="9">
    <location>
        <begin position="465"/>
        <end position="485"/>
    </location>
</feature>
<keyword evidence="7 9" id="KW-0472">Membrane</keyword>
<reference evidence="10" key="1">
    <citation type="submission" date="2021-02" db="EMBL/GenBank/DDBJ databases">
        <authorList>
            <person name="Steward A R."/>
        </authorList>
    </citation>
    <scope>NUCLEOTIDE SEQUENCE</scope>
</reference>
<dbReference type="Pfam" id="PF00209">
    <property type="entry name" value="SNF"/>
    <property type="match status" value="1"/>
</dbReference>
<dbReference type="GO" id="GO:0046872">
    <property type="term" value="F:metal ion binding"/>
    <property type="evidence" value="ECO:0007669"/>
    <property type="project" value="UniProtKB-KW"/>
</dbReference>
<evidence type="ECO:0000256" key="1">
    <source>
        <dbReference type="ARBA" id="ARBA00004141"/>
    </source>
</evidence>
<proteinExistence type="inferred from homology"/>
<protein>
    <submittedName>
        <fullName evidence="10">Uncharacterized protein</fullName>
    </submittedName>
</protein>
<feature type="transmembrane region" description="Helical" evidence="9">
    <location>
        <begin position="161"/>
        <end position="182"/>
    </location>
</feature>
<comment type="similarity">
    <text evidence="2">Belongs to the sodium:neurotransmitter symporter (SNF) (TC 2.A.22) family.</text>
</comment>
<evidence type="ECO:0000313" key="11">
    <source>
        <dbReference type="Proteomes" id="UP000663880"/>
    </source>
</evidence>
<comment type="caution">
    <text evidence="10">The sequence shown here is derived from an EMBL/GenBank/DDBJ whole genome shotgun (WGS) entry which is preliminary data.</text>
</comment>
<evidence type="ECO:0000256" key="5">
    <source>
        <dbReference type="ARBA" id="ARBA00022847"/>
    </source>
</evidence>
<evidence type="ECO:0000256" key="4">
    <source>
        <dbReference type="ARBA" id="ARBA00022692"/>
    </source>
</evidence>
<dbReference type="InterPro" id="IPR000175">
    <property type="entry name" value="Na/ntran_symport"/>
</dbReference>
<evidence type="ECO:0000256" key="3">
    <source>
        <dbReference type="ARBA" id="ARBA00022448"/>
    </source>
</evidence>
<organism evidence="10 11">
    <name type="scientific">Pieris macdunnoughi</name>
    <dbReference type="NCBI Taxonomy" id="345717"/>
    <lineage>
        <taxon>Eukaryota</taxon>
        <taxon>Metazoa</taxon>
        <taxon>Ecdysozoa</taxon>
        <taxon>Arthropoda</taxon>
        <taxon>Hexapoda</taxon>
        <taxon>Insecta</taxon>
        <taxon>Pterygota</taxon>
        <taxon>Neoptera</taxon>
        <taxon>Endopterygota</taxon>
        <taxon>Lepidoptera</taxon>
        <taxon>Glossata</taxon>
        <taxon>Ditrysia</taxon>
        <taxon>Papilionoidea</taxon>
        <taxon>Pieridae</taxon>
        <taxon>Pierinae</taxon>
        <taxon>Pieris</taxon>
    </lineage>
</organism>
<feature type="transmembrane region" description="Helical" evidence="9">
    <location>
        <begin position="92"/>
        <end position="114"/>
    </location>
</feature>
<dbReference type="PRINTS" id="PR00176">
    <property type="entry name" value="NANEUSMPORT"/>
</dbReference>
<dbReference type="PROSITE" id="PS50267">
    <property type="entry name" value="NA_NEUROTRAN_SYMP_3"/>
    <property type="match status" value="1"/>
</dbReference>
<keyword evidence="5" id="KW-0769">Symport</keyword>
<evidence type="ECO:0000256" key="6">
    <source>
        <dbReference type="ARBA" id="ARBA00022989"/>
    </source>
</evidence>
<feature type="binding site" evidence="8">
    <location>
        <position position="333"/>
    </location>
    <ligand>
        <name>Na(+)</name>
        <dbReference type="ChEBI" id="CHEBI:29101"/>
        <label>1</label>
    </ligand>
</feature>
<feature type="transmembrane region" description="Helical" evidence="9">
    <location>
        <begin position="353"/>
        <end position="373"/>
    </location>
</feature>
<feature type="transmembrane region" description="Helical" evidence="9">
    <location>
        <begin position="189"/>
        <end position="209"/>
    </location>
</feature>
<feature type="transmembrane region" description="Helical" evidence="9">
    <location>
        <begin position="385"/>
        <end position="410"/>
    </location>
</feature>
<dbReference type="AlphaFoldDB" id="A0A821L8Y5"/>
<keyword evidence="11" id="KW-1185">Reference proteome</keyword>
<dbReference type="OrthoDB" id="6581954at2759"/>
<gene>
    <name evidence="10" type="ORF">PMACD_LOCUS457</name>
</gene>
<dbReference type="Proteomes" id="UP000663880">
    <property type="component" value="Unassembled WGS sequence"/>
</dbReference>
<feature type="transmembrane region" description="Helical" evidence="9">
    <location>
        <begin position="317"/>
        <end position="341"/>
    </location>
</feature>
<keyword evidence="8" id="KW-0479">Metal-binding</keyword>
<dbReference type="SUPFAM" id="SSF161070">
    <property type="entry name" value="SNF-like"/>
    <property type="match status" value="1"/>
</dbReference>
<keyword evidence="3" id="KW-0813">Transport</keyword>
<feature type="transmembrane region" description="Helical" evidence="9">
    <location>
        <begin position="422"/>
        <end position="445"/>
    </location>
</feature>
<dbReference type="GO" id="GO:0015375">
    <property type="term" value="F:glycine:sodium symporter activity"/>
    <property type="evidence" value="ECO:0007669"/>
    <property type="project" value="TreeGrafter"/>
</dbReference>